<dbReference type="SUPFAM" id="SSF55608">
    <property type="entry name" value="Homing endonucleases"/>
    <property type="match status" value="1"/>
</dbReference>
<name>A0A1F5NV86_9BACT</name>
<evidence type="ECO:0000313" key="2">
    <source>
        <dbReference type="EMBL" id="OGE81571.1"/>
    </source>
</evidence>
<dbReference type="InterPro" id="IPR027434">
    <property type="entry name" value="Homing_endonucl"/>
</dbReference>
<gene>
    <name evidence="2" type="ORF">A2720_00540</name>
</gene>
<evidence type="ECO:0000259" key="1">
    <source>
        <dbReference type="Pfam" id="PF03161"/>
    </source>
</evidence>
<dbReference type="Proteomes" id="UP000178892">
    <property type="component" value="Unassembled WGS sequence"/>
</dbReference>
<accession>A0A1F5NV86</accession>
<dbReference type="AlphaFoldDB" id="A0A1F5NV86"/>
<protein>
    <recommendedName>
        <fullName evidence="1">Homing endonuclease LAGLIDADG domain-containing protein</fullName>
    </recommendedName>
</protein>
<dbReference type="STRING" id="1817825.A2720_00540"/>
<reference evidence="2 3" key="1">
    <citation type="journal article" date="2016" name="Nat. Commun.">
        <title>Thousands of microbial genomes shed light on interconnected biogeochemical processes in an aquifer system.</title>
        <authorList>
            <person name="Anantharaman K."/>
            <person name="Brown C.T."/>
            <person name="Hug L.A."/>
            <person name="Sharon I."/>
            <person name="Castelle C.J."/>
            <person name="Probst A.J."/>
            <person name="Thomas B.C."/>
            <person name="Singh A."/>
            <person name="Wilkins M.J."/>
            <person name="Karaoz U."/>
            <person name="Brodie E.L."/>
            <person name="Williams K.H."/>
            <person name="Hubbard S.S."/>
            <person name="Banfield J.F."/>
        </authorList>
    </citation>
    <scope>NUCLEOTIDE SEQUENCE [LARGE SCALE GENOMIC DNA]</scope>
</reference>
<dbReference type="InterPro" id="IPR004860">
    <property type="entry name" value="LAGLIDADG_dom"/>
</dbReference>
<dbReference type="Gene3D" id="3.10.28.10">
    <property type="entry name" value="Homing endonucleases"/>
    <property type="match status" value="2"/>
</dbReference>
<evidence type="ECO:0000313" key="3">
    <source>
        <dbReference type="Proteomes" id="UP000178892"/>
    </source>
</evidence>
<dbReference type="EMBL" id="MFEL01000007">
    <property type="protein sequence ID" value="OGE81571.1"/>
    <property type="molecule type" value="Genomic_DNA"/>
</dbReference>
<sequence length="195" mass="22587">MSQTKLGNQIKRAALTPQEIEVVIACLIGDGTICKSGNGRYYRLRIEHSARHKEYVEWKYNLLKRLCISQIQYLPSNDSYKVGTVGHPEITTLRKVWYPSEVKQVAANFRLTPLMIAIWFMDDGTKHRDTVDISVHNFSDESIEILKNELLRYGIETTVNSDSKGSRLYIIKRIYPLFKELVKPYIVKCMAYKLP</sequence>
<feature type="domain" description="Homing endonuclease LAGLIDADG" evidence="1">
    <location>
        <begin position="21"/>
        <end position="173"/>
    </location>
</feature>
<organism evidence="2 3">
    <name type="scientific">Candidatus Doudnabacteria bacterium RIFCSPHIGHO2_01_FULL_46_24</name>
    <dbReference type="NCBI Taxonomy" id="1817825"/>
    <lineage>
        <taxon>Bacteria</taxon>
        <taxon>Candidatus Doudnaibacteriota</taxon>
    </lineage>
</organism>
<proteinExistence type="predicted"/>
<dbReference type="GO" id="GO:0004519">
    <property type="term" value="F:endonuclease activity"/>
    <property type="evidence" value="ECO:0007669"/>
    <property type="project" value="InterPro"/>
</dbReference>
<comment type="caution">
    <text evidence="2">The sequence shown here is derived from an EMBL/GenBank/DDBJ whole genome shotgun (WGS) entry which is preliminary data.</text>
</comment>
<dbReference type="Pfam" id="PF03161">
    <property type="entry name" value="LAGLIDADG_2"/>
    <property type="match status" value="1"/>
</dbReference>